<feature type="transmembrane region" description="Helical" evidence="12">
    <location>
        <begin position="133"/>
        <end position="150"/>
    </location>
</feature>
<comment type="subcellular location">
    <subcellularLocation>
        <location evidence="2">Membrane</location>
        <topology evidence="2">Multi-pass membrane protein</topology>
    </subcellularLocation>
</comment>
<evidence type="ECO:0000256" key="5">
    <source>
        <dbReference type="ARBA" id="ARBA00022692"/>
    </source>
</evidence>
<dbReference type="GO" id="GO:0008237">
    <property type="term" value="F:metallopeptidase activity"/>
    <property type="evidence" value="ECO:0007669"/>
    <property type="project" value="UniProtKB-KW"/>
</dbReference>
<evidence type="ECO:0000256" key="6">
    <source>
        <dbReference type="ARBA" id="ARBA00022723"/>
    </source>
</evidence>
<evidence type="ECO:0000256" key="12">
    <source>
        <dbReference type="SAM" id="Phobius"/>
    </source>
</evidence>
<dbReference type="GO" id="GO:0016020">
    <property type="term" value="C:membrane"/>
    <property type="evidence" value="ECO:0007669"/>
    <property type="project" value="UniProtKB-SubCell"/>
</dbReference>
<evidence type="ECO:0000256" key="1">
    <source>
        <dbReference type="ARBA" id="ARBA00001947"/>
    </source>
</evidence>
<gene>
    <name evidence="14" type="ORF">A2318_03480</name>
</gene>
<comment type="similarity">
    <text evidence="3">Belongs to the peptidase M50B family.</text>
</comment>
<keyword evidence="5 12" id="KW-0812">Transmembrane</keyword>
<feature type="transmembrane region" description="Helical" evidence="12">
    <location>
        <begin position="106"/>
        <end position="127"/>
    </location>
</feature>
<feature type="transmembrane region" description="Helical" evidence="12">
    <location>
        <begin position="195"/>
        <end position="213"/>
    </location>
</feature>
<dbReference type="CDD" id="cd06160">
    <property type="entry name" value="S2P-M50_like_2"/>
    <property type="match status" value="1"/>
</dbReference>
<proteinExistence type="inferred from homology"/>
<evidence type="ECO:0000256" key="4">
    <source>
        <dbReference type="ARBA" id="ARBA00022670"/>
    </source>
</evidence>
<keyword evidence="6" id="KW-0479">Metal-binding</keyword>
<evidence type="ECO:0000256" key="9">
    <source>
        <dbReference type="ARBA" id="ARBA00022989"/>
    </source>
</evidence>
<sequence length="335" mass="37423">MANAKFGLYALAIKLGPKILGFGFKLLKGLKAGKGIMVAASLGAYSYLFTWQFAFLILFMVFVHESGHIWAMKKCGMRTKGIYFIPFLGAAAVTDEEFKTRNDEQFVAIMGPVWGLGLSLLAVVAYGVTANPFFAAVASWMAMINLFNLLPMNPLDGGRIVKSIAFSFHSHLGLVFMILGFVVSLYIAIVYQVGLFGFLVIVGGLELFFELFYRKQNIRKKREQAHAHIFRVVQEREPEFMEHIENIIKEEGLTGEDAEHMRQEARATVNPKQLNDLIEVHLNDVQILECPQMNLKQILSSATTYLGVAALLFAVMLYMNHVPGADAAMEILKDK</sequence>
<feature type="transmembrane region" description="Helical" evidence="12">
    <location>
        <begin position="36"/>
        <end position="64"/>
    </location>
</feature>
<evidence type="ECO:0000256" key="3">
    <source>
        <dbReference type="ARBA" id="ARBA00007931"/>
    </source>
</evidence>
<feature type="transmembrane region" description="Helical" evidence="12">
    <location>
        <begin position="298"/>
        <end position="319"/>
    </location>
</feature>
<evidence type="ECO:0000313" key="15">
    <source>
        <dbReference type="Proteomes" id="UP000177331"/>
    </source>
</evidence>
<keyword evidence="7" id="KW-0378">Hydrolase</keyword>
<evidence type="ECO:0000256" key="2">
    <source>
        <dbReference type="ARBA" id="ARBA00004141"/>
    </source>
</evidence>
<feature type="transmembrane region" description="Helical" evidence="12">
    <location>
        <begin position="171"/>
        <end position="189"/>
    </location>
</feature>
<dbReference type="EMBL" id="MGFD01000048">
    <property type="protein sequence ID" value="OGL97426.1"/>
    <property type="molecule type" value="Genomic_DNA"/>
</dbReference>
<comment type="caution">
    <text evidence="14">The sequence shown here is derived from an EMBL/GenBank/DDBJ whole genome shotgun (WGS) entry which is preliminary data.</text>
</comment>
<evidence type="ECO:0000256" key="10">
    <source>
        <dbReference type="ARBA" id="ARBA00023049"/>
    </source>
</evidence>
<keyword evidence="8" id="KW-0862">Zinc</keyword>
<dbReference type="PANTHER" id="PTHR39188">
    <property type="entry name" value="MEMBRANE-ASSOCIATED ZINC METALLOPROTEASE M50B"/>
    <property type="match status" value="1"/>
</dbReference>
<dbReference type="STRING" id="1802421.A2318_03480"/>
<keyword evidence="10" id="KW-0482">Metalloprotease</keyword>
<organism evidence="14 15">
    <name type="scientific">Candidatus Uhrbacteria bacterium RIFOXYB2_FULL_45_11</name>
    <dbReference type="NCBI Taxonomy" id="1802421"/>
    <lineage>
        <taxon>Bacteria</taxon>
        <taxon>Candidatus Uhriibacteriota</taxon>
    </lineage>
</organism>
<dbReference type="InterPro" id="IPR008915">
    <property type="entry name" value="Peptidase_M50"/>
</dbReference>
<keyword evidence="4" id="KW-0645">Protease</keyword>
<evidence type="ECO:0000313" key="14">
    <source>
        <dbReference type="EMBL" id="OGL97426.1"/>
    </source>
</evidence>
<feature type="domain" description="Peptidase M50" evidence="13">
    <location>
        <begin position="53"/>
        <end position="126"/>
    </location>
</feature>
<evidence type="ECO:0000256" key="8">
    <source>
        <dbReference type="ARBA" id="ARBA00022833"/>
    </source>
</evidence>
<protein>
    <recommendedName>
        <fullName evidence="13">Peptidase M50 domain-containing protein</fullName>
    </recommendedName>
</protein>
<dbReference type="PANTHER" id="PTHR39188:SF3">
    <property type="entry name" value="STAGE IV SPORULATION PROTEIN FB"/>
    <property type="match status" value="1"/>
</dbReference>
<dbReference type="GO" id="GO:0006508">
    <property type="term" value="P:proteolysis"/>
    <property type="evidence" value="ECO:0007669"/>
    <property type="project" value="UniProtKB-KW"/>
</dbReference>
<evidence type="ECO:0000256" key="11">
    <source>
        <dbReference type="ARBA" id="ARBA00023136"/>
    </source>
</evidence>
<keyword evidence="11 12" id="KW-0472">Membrane</keyword>
<keyword evidence="9 12" id="KW-1133">Transmembrane helix</keyword>
<evidence type="ECO:0000259" key="13">
    <source>
        <dbReference type="Pfam" id="PF02163"/>
    </source>
</evidence>
<accession>A0A1F7W464</accession>
<dbReference type="AlphaFoldDB" id="A0A1F7W464"/>
<comment type="cofactor">
    <cofactor evidence="1">
        <name>Zn(2+)</name>
        <dbReference type="ChEBI" id="CHEBI:29105"/>
    </cofactor>
</comment>
<dbReference type="Proteomes" id="UP000177331">
    <property type="component" value="Unassembled WGS sequence"/>
</dbReference>
<dbReference type="GO" id="GO:0046872">
    <property type="term" value="F:metal ion binding"/>
    <property type="evidence" value="ECO:0007669"/>
    <property type="project" value="UniProtKB-KW"/>
</dbReference>
<evidence type="ECO:0000256" key="7">
    <source>
        <dbReference type="ARBA" id="ARBA00022801"/>
    </source>
</evidence>
<dbReference type="Pfam" id="PF02163">
    <property type="entry name" value="Peptidase_M50"/>
    <property type="match status" value="1"/>
</dbReference>
<name>A0A1F7W464_9BACT</name>
<reference evidence="14 15" key="1">
    <citation type="journal article" date="2016" name="Nat. Commun.">
        <title>Thousands of microbial genomes shed light on interconnected biogeochemical processes in an aquifer system.</title>
        <authorList>
            <person name="Anantharaman K."/>
            <person name="Brown C.T."/>
            <person name="Hug L.A."/>
            <person name="Sharon I."/>
            <person name="Castelle C.J."/>
            <person name="Probst A.J."/>
            <person name="Thomas B.C."/>
            <person name="Singh A."/>
            <person name="Wilkins M.J."/>
            <person name="Karaoz U."/>
            <person name="Brodie E.L."/>
            <person name="Williams K.H."/>
            <person name="Hubbard S.S."/>
            <person name="Banfield J.F."/>
        </authorList>
    </citation>
    <scope>NUCLEOTIDE SEQUENCE [LARGE SCALE GENOMIC DNA]</scope>
</reference>